<evidence type="ECO:0000256" key="1">
    <source>
        <dbReference type="SAM" id="MobiDB-lite"/>
    </source>
</evidence>
<feature type="region of interest" description="Disordered" evidence="1">
    <location>
        <begin position="1"/>
        <end position="92"/>
    </location>
</feature>
<sequence length="92" mass="9493">TPTSGNEGSGSGGSSGTIKRRLKSTNGNDSDINRVIDMDTSNSGNKGSGSGGSSGSKRVFIDLDEIDSEEDEEGSSNKTPKLVTVKVEKEDP</sequence>
<reference evidence="2" key="1">
    <citation type="journal article" date="2019" name="Sci. Rep.">
        <title>Draft genome of Tanacetum cinerariifolium, the natural source of mosquito coil.</title>
        <authorList>
            <person name="Yamashiro T."/>
            <person name="Shiraishi A."/>
            <person name="Satake H."/>
            <person name="Nakayama K."/>
        </authorList>
    </citation>
    <scope>NUCLEOTIDE SEQUENCE</scope>
</reference>
<feature type="non-terminal residue" evidence="2">
    <location>
        <position position="1"/>
    </location>
</feature>
<gene>
    <name evidence="2" type="ORF">Tci_537317</name>
</gene>
<dbReference type="AlphaFoldDB" id="A0A699IIB0"/>
<accession>A0A699IIB0</accession>
<dbReference type="EMBL" id="BKCJ010305751">
    <property type="protein sequence ID" value="GEZ65344.1"/>
    <property type="molecule type" value="Genomic_DNA"/>
</dbReference>
<organism evidence="2">
    <name type="scientific">Tanacetum cinerariifolium</name>
    <name type="common">Dalmatian daisy</name>
    <name type="synonym">Chrysanthemum cinerariifolium</name>
    <dbReference type="NCBI Taxonomy" id="118510"/>
    <lineage>
        <taxon>Eukaryota</taxon>
        <taxon>Viridiplantae</taxon>
        <taxon>Streptophyta</taxon>
        <taxon>Embryophyta</taxon>
        <taxon>Tracheophyta</taxon>
        <taxon>Spermatophyta</taxon>
        <taxon>Magnoliopsida</taxon>
        <taxon>eudicotyledons</taxon>
        <taxon>Gunneridae</taxon>
        <taxon>Pentapetalae</taxon>
        <taxon>asterids</taxon>
        <taxon>campanulids</taxon>
        <taxon>Asterales</taxon>
        <taxon>Asteraceae</taxon>
        <taxon>Asteroideae</taxon>
        <taxon>Anthemideae</taxon>
        <taxon>Anthemidinae</taxon>
        <taxon>Tanacetum</taxon>
    </lineage>
</organism>
<feature type="compositionally biased region" description="Acidic residues" evidence="1">
    <location>
        <begin position="62"/>
        <end position="74"/>
    </location>
</feature>
<evidence type="ECO:0000313" key="2">
    <source>
        <dbReference type="EMBL" id="GEZ65344.1"/>
    </source>
</evidence>
<name>A0A699IIB0_TANCI</name>
<protein>
    <submittedName>
        <fullName evidence="2">Uncharacterized protein</fullName>
    </submittedName>
</protein>
<proteinExistence type="predicted"/>
<comment type="caution">
    <text evidence="2">The sequence shown here is derived from an EMBL/GenBank/DDBJ whole genome shotgun (WGS) entry which is preliminary data.</text>
</comment>